<dbReference type="AlphaFoldDB" id="A0A380T8W6"/>
<dbReference type="GO" id="GO:0016829">
    <property type="term" value="F:lyase activity"/>
    <property type="evidence" value="ECO:0007669"/>
    <property type="project" value="UniProtKB-KW"/>
</dbReference>
<dbReference type="NCBIfam" id="NF008506">
    <property type="entry name" value="PRK11423.1"/>
    <property type="match status" value="1"/>
</dbReference>
<dbReference type="InterPro" id="IPR001753">
    <property type="entry name" value="Enoyl-CoA_hydra/iso"/>
</dbReference>
<evidence type="ECO:0000256" key="1">
    <source>
        <dbReference type="ARBA" id="ARBA00005254"/>
    </source>
</evidence>
<dbReference type="PANTHER" id="PTHR11941">
    <property type="entry name" value="ENOYL-COA HYDRATASE-RELATED"/>
    <property type="match status" value="1"/>
</dbReference>
<reference evidence="3" key="1">
    <citation type="submission" date="2018-07" db="EMBL/GenBank/DDBJ databases">
        <authorList>
            <person name="Quirk P.G."/>
            <person name="Krulwich T.A."/>
        </authorList>
    </citation>
    <scope>NUCLEOTIDE SEQUENCE</scope>
</reference>
<accession>A0A380T8W6</accession>
<name>A0A380T8W6_9ZZZZ</name>
<dbReference type="Gene3D" id="1.10.12.10">
    <property type="entry name" value="Lyase 2-enoyl-coa Hydratase, Chain A, domain 2"/>
    <property type="match status" value="1"/>
</dbReference>
<protein>
    <submittedName>
        <fullName evidence="3">Methylmalonyl-CoA decarboxylase</fullName>
        <ecNumber evidence="3">4.1.1.41</ecNumber>
    </submittedName>
</protein>
<sequence length="259" mass="27724">MTLILTEFNDGVGTLTMNDPAKRNALSRALTADAAAALASFKEQGVRAVIIRAARGTKVWSAGYDITELGDVEIDALGSSDGIRTLARGVEAFPAPVIALLEGGVFGAACELAMVSDLIVATPNVSFTITPAKLGLVYNVSGLIALTRRLPIGIVKEMAFTAQPVSADRAHALGIINHIVAADEIERFTFDLAARIAALAPLAIATMKEELRILADVVALSPRTVEEMQRLRRRVWASADYREGITAFHERRSPVFRGE</sequence>
<dbReference type="SUPFAM" id="SSF52096">
    <property type="entry name" value="ClpP/crotonase"/>
    <property type="match status" value="1"/>
</dbReference>
<dbReference type="CDD" id="cd06558">
    <property type="entry name" value="crotonase-like"/>
    <property type="match status" value="1"/>
</dbReference>
<keyword evidence="2 3" id="KW-0456">Lyase</keyword>
<evidence type="ECO:0000256" key="2">
    <source>
        <dbReference type="ARBA" id="ARBA00023239"/>
    </source>
</evidence>
<proteinExistence type="inferred from homology"/>
<dbReference type="InterPro" id="IPR014748">
    <property type="entry name" value="Enoyl-CoA_hydra_C"/>
</dbReference>
<gene>
    <name evidence="3" type="primary">scpB</name>
    <name evidence="3" type="ORF">DF3PB_1360002</name>
</gene>
<dbReference type="PROSITE" id="PS00166">
    <property type="entry name" value="ENOYL_COA_HYDRATASE"/>
    <property type="match status" value="1"/>
</dbReference>
<dbReference type="Pfam" id="PF00378">
    <property type="entry name" value="ECH_1"/>
    <property type="match status" value="1"/>
</dbReference>
<dbReference type="EMBL" id="UIDG01000042">
    <property type="protein sequence ID" value="SUS04619.1"/>
    <property type="molecule type" value="Genomic_DNA"/>
</dbReference>
<dbReference type="PANTHER" id="PTHR11941:SF54">
    <property type="entry name" value="ENOYL-COA HYDRATASE, MITOCHONDRIAL"/>
    <property type="match status" value="1"/>
</dbReference>
<dbReference type="InterPro" id="IPR018376">
    <property type="entry name" value="Enoyl-CoA_hyd/isom_CS"/>
</dbReference>
<organism evidence="3">
    <name type="scientific">metagenome</name>
    <dbReference type="NCBI Taxonomy" id="256318"/>
    <lineage>
        <taxon>unclassified sequences</taxon>
        <taxon>metagenomes</taxon>
    </lineage>
</organism>
<dbReference type="GO" id="GO:0006635">
    <property type="term" value="P:fatty acid beta-oxidation"/>
    <property type="evidence" value="ECO:0007669"/>
    <property type="project" value="TreeGrafter"/>
</dbReference>
<dbReference type="EC" id="4.1.1.41" evidence="3"/>
<dbReference type="InterPro" id="IPR029045">
    <property type="entry name" value="ClpP/crotonase-like_dom_sf"/>
</dbReference>
<comment type="similarity">
    <text evidence="1">Belongs to the enoyl-CoA hydratase/isomerase family.</text>
</comment>
<evidence type="ECO:0000313" key="3">
    <source>
        <dbReference type="EMBL" id="SUS04619.1"/>
    </source>
</evidence>
<dbReference type="Gene3D" id="3.90.226.10">
    <property type="entry name" value="2-enoyl-CoA Hydratase, Chain A, domain 1"/>
    <property type="match status" value="1"/>
</dbReference>